<organism evidence="1 2">
    <name type="scientific">Cuscuta europaea</name>
    <name type="common">European dodder</name>
    <dbReference type="NCBI Taxonomy" id="41803"/>
    <lineage>
        <taxon>Eukaryota</taxon>
        <taxon>Viridiplantae</taxon>
        <taxon>Streptophyta</taxon>
        <taxon>Embryophyta</taxon>
        <taxon>Tracheophyta</taxon>
        <taxon>Spermatophyta</taxon>
        <taxon>Magnoliopsida</taxon>
        <taxon>eudicotyledons</taxon>
        <taxon>Gunneridae</taxon>
        <taxon>Pentapetalae</taxon>
        <taxon>asterids</taxon>
        <taxon>lamiids</taxon>
        <taxon>Solanales</taxon>
        <taxon>Convolvulaceae</taxon>
        <taxon>Cuscuteae</taxon>
        <taxon>Cuscuta</taxon>
        <taxon>Cuscuta subgen. Cuscuta</taxon>
    </lineage>
</organism>
<dbReference type="InterPro" id="IPR043502">
    <property type="entry name" value="DNA/RNA_pol_sf"/>
</dbReference>
<dbReference type="AlphaFoldDB" id="A0A9P0YPH3"/>
<protein>
    <submittedName>
        <fullName evidence="1">Uncharacterized protein</fullName>
    </submittedName>
</protein>
<name>A0A9P0YPH3_CUSEU</name>
<dbReference type="PANTHER" id="PTHR11439:SF450">
    <property type="entry name" value="REVERSE TRANSCRIPTASE TY1_COPIA-TYPE DOMAIN-CONTAINING PROTEIN"/>
    <property type="match status" value="1"/>
</dbReference>
<dbReference type="OrthoDB" id="1288408at2759"/>
<reference evidence="1" key="1">
    <citation type="submission" date="2022-07" db="EMBL/GenBank/DDBJ databases">
        <authorList>
            <person name="Macas J."/>
            <person name="Novak P."/>
            <person name="Neumann P."/>
        </authorList>
    </citation>
    <scope>NUCLEOTIDE SEQUENCE</scope>
</reference>
<accession>A0A9P0YPH3</accession>
<evidence type="ECO:0000313" key="1">
    <source>
        <dbReference type="EMBL" id="CAH9070683.1"/>
    </source>
</evidence>
<dbReference type="CDD" id="cd09272">
    <property type="entry name" value="RNase_HI_RT_Ty1"/>
    <property type="match status" value="1"/>
</dbReference>
<keyword evidence="2" id="KW-1185">Reference proteome</keyword>
<dbReference type="EMBL" id="CAMAPE010000006">
    <property type="protein sequence ID" value="CAH9070683.1"/>
    <property type="molecule type" value="Genomic_DNA"/>
</dbReference>
<dbReference type="Proteomes" id="UP001152484">
    <property type="component" value="Unassembled WGS sequence"/>
</dbReference>
<sequence>MDGAGPVSTLMSSFDKLPLVNSYAVVDTSDYRRLLDLLQSLSLTRPNVSYATNWLSQHMHSPVAAHWLAAKRILRDLKGSTCHGLLLCPGKFLSISAFADADWGGLGTSGKSTTAYVVYFGSSIVSRKSSLHKLVSRSSNEAQYCALANASAEVLWIQNFLRDIGVVPSSAPSLFCDNLSATYVCKNSVFHSEVKHLSLDYFFCSRSSRCWTTSCSSRSFQSSIGRCSDKTFRTSFIFAFSAQDWSL</sequence>
<dbReference type="SUPFAM" id="SSF56672">
    <property type="entry name" value="DNA/RNA polymerases"/>
    <property type="match status" value="1"/>
</dbReference>
<gene>
    <name evidence="1" type="ORF">CEURO_LOCUS3734</name>
</gene>
<proteinExistence type="predicted"/>
<evidence type="ECO:0000313" key="2">
    <source>
        <dbReference type="Proteomes" id="UP001152484"/>
    </source>
</evidence>
<comment type="caution">
    <text evidence="1">The sequence shown here is derived from an EMBL/GenBank/DDBJ whole genome shotgun (WGS) entry which is preliminary data.</text>
</comment>
<dbReference type="PANTHER" id="PTHR11439">
    <property type="entry name" value="GAG-POL-RELATED RETROTRANSPOSON"/>
    <property type="match status" value="1"/>
</dbReference>